<dbReference type="Proteomes" id="UP001589793">
    <property type="component" value="Unassembled WGS sequence"/>
</dbReference>
<evidence type="ECO:0000313" key="8">
    <source>
        <dbReference type="Proteomes" id="UP001589793"/>
    </source>
</evidence>
<dbReference type="Pfam" id="PF26049">
    <property type="entry name" value="RLMG_N"/>
    <property type="match status" value="1"/>
</dbReference>
<organism evidence="7 8">
    <name type="scientific">Brachybacterium hainanense</name>
    <dbReference type="NCBI Taxonomy" id="1541174"/>
    <lineage>
        <taxon>Bacteria</taxon>
        <taxon>Bacillati</taxon>
        <taxon>Actinomycetota</taxon>
        <taxon>Actinomycetes</taxon>
        <taxon>Micrococcales</taxon>
        <taxon>Dermabacteraceae</taxon>
        <taxon>Brachybacterium</taxon>
    </lineage>
</organism>
<dbReference type="SUPFAM" id="SSF53335">
    <property type="entry name" value="S-adenosyl-L-methionine-dependent methyltransferases"/>
    <property type="match status" value="1"/>
</dbReference>
<dbReference type="GO" id="GO:0052916">
    <property type="term" value="F:23S rRNA (guanine(1835)-N(2))-methyltransferase activity"/>
    <property type="evidence" value="ECO:0007669"/>
    <property type="project" value="UniProtKB-EC"/>
</dbReference>
<dbReference type="EC" id="2.1.1.174" evidence="7"/>
<protein>
    <submittedName>
        <fullName evidence="7">Class I SAM-dependent methyltransferase</fullName>
        <ecNumber evidence="7">2.1.1.172</ecNumber>
        <ecNumber evidence="7">2.1.1.174</ecNumber>
    </submittedName>
</protein>
<keyword evidence="8" id="KW-1185">Reference proteome</keyword>
<dbReference type="InterPro" id="IPR058679">
    <property type="entry name" value="RlmG_N"/>
</dbReference>
<reference evidence="7 8" key="1">
    <citation type="submission" date="2024-09" db="EMBL/GenBank/DDBJ databases">
        <authorList>
            <person name="Sun Q."/>
            <person name="Mori K."/>
        </authorList>
    </citation>
    <scope>NUCLEOTIDE SEQUENCE [LARGE SCALE GENOMIC DNA]</scope>
    <source>
        <strain evidence="7 8">CICC 10874</strain>
    </source>
</reference>
<dbReference type="InterPro" id="IPR002052">
    <property type="entry name" value="DNA_methylase_N6_adenine_CS"/>
</dbReference>
<dbReference type="CDD" id="cd02440">
    <property type="entry name" value="AdoMet_MTases"/>
    <property type="match status" value="1"/>
</dbReference>
<feature type="domain" description="RlmG N-terminal" evidence="6">
    <location>
        <begin position="124"/>
        <end position="198"/>
    </location>
</feature>
<dbReference type="InterPro" id="IPR029063">
    <property type="entry name" value="SAM-dependent_MTases_sf"/>
</dbReference>
<dbReference type="InterPro" id="IPR007848">
    <property type="entry name" value="Small_mtfrase_dom"/>
</dbReference>
<evidence type="ECO:0000256" key="1">
    <source>
        <dbReference type="ARBA" id="ARBA00022490"/>
    </source>
</evidence>
<keyword evidence="2" id="KW-0698">rRNA processing</keyword>
<feature type="domain" description="Methyltransferase small" evidence="5">
    <location>
        <begin position="229"/>
        <end position="402"/>
    </location>
</feature>
<dbReference type="PROSITE" id="PS00092">
    <property type="entry name" value="N6_MTASE"/>
    <property type="match status" value="1"/>
</dbReference>
<dbReference type="RefSeq" id="WP_376978338.1">
    <property type="nucleotide sequence ID" value="NZ_JBHLSV010000003.1"/>
</dbReference>
<dbReference type="EC" id="2.1.1.172" evidence="7"/>
<proteinExistence type="predicted"/>
<evidence type="ECO:0000256" key="2">
    <source>
        <dbReference type="ARBA" id="ARBA00022552"/>
    </source>
</evidence>
<accession>A0ABV6R7W8</accession>
<keyword evidence="3 7" id="KW-0489">Methyltransferase</keyword>
<dbReference type="PANTHER" id="PTHR47816">
    <property type="entry name" value="RIBOSOMAL RNA SMALL SUBUNIT METHYLTRANSFERASE C"/>
    <property type="match status" value="1"/>
</dbReference>
<evidence type="ECO:0000256" key="4">
    <source>
        <dbReference type="ARBA" id="ARBA00022679"/>
    </source>
</evidence>
<dbReference type="PANTHER" id="PTHR47816:SF5">
    <property type="entry name" value="RIBOSOMAL RNA LARGE SUBUNIT METHYLTRANSFERASE G"/>
    <property type="match status" value="1"/>
</dbReference>
<name>A0ABV6R7W8_9MICO</name>
<dbReference type="GO" id="GO:0052914">
    <property type="term" value="F:16S rRNA (guanine(1207)-N(2))-methyltransferase activity"/>
    <property type="evidence" value="ECO:0007669"/>
    <property type="project" value="UniProtKB-EC"/>
</dbReference>
<comment type="caution">
    <text evidence="7">The sequence shown here is derived from an EMBL/GenBank/DDBJ whole genome shotgun (WGS) entry which is preliminary data.</text>
</comment>
<evidence type="ECO:0000313" key="7">
    <source>
        <dbReference type="EMBL" id="MFC0673067.1"/>
    </source>
</evidence>
<evidence type="ECO:0000259" key="5">
    <source>
        <dbReference type="Pfam" id="PF05175"/>
    </source>
</evidence>
<evidence type="ECO:0000259" key="6">
    <source>
        <dbReference type="Pfam" id="PF26049"/>
    </source>
</evidence>
<dbReference type="Pfam" id="PF05175">
    <property type="entry name" value="MTS"/>
    <property type="match status" value="1"/>
</dbReference>
<dbReference type="EMBL" id="JBHLSV010000003">
    <property type="protein sequence ID" value="MFC0673067.1"/>
    <property type="molecule type" value="Genomic_DNA"/>
</dbReference>
<dbReference type="Gene3D" id="3.40.50.150">
    <property type="entry name" value="Vaccinia Virus protein VP39"/>
    <property type="match status" value="2"/>
</dbReference>
<sequence>MSTDPDRPAPTLHQSDRVILDHARCVSGMGCPCDLIVLEDESGDLTAAALEATAEHRSARVHTWSASRSRILALTERFPREITDGRLLIPAADADPEEARLTAHLAGAGTRPTGEPGAGGRASTAHLALLRLPKALRELDARARELAAHVAATDEGTALEIVAGGRVKHMTRSQNEVLAAIFEEVAATRGVGKSRALVADGPRVPVAAQEPARGLARVRVRGSDRELALRGVGGVFGGAGADPGSLLLLRALDEARLPAEEVRRAIDLGCGNGLMTAWLAAAFPQAQVLGTDDHLDAVASTRASLGAGELEREGVDVVWDTSLSREETGGADLILLNPPFHDGTAIDATLVQDLLDAAARVLRRGGQLWMVHNSHLRYRPEVENRVGRVQQMARDRRFTILRATRA</sequence>
<gene>
    <name evidence="7" type="ORF">ACFFF6_03750</name>
</gene>
<evidence type="ECO:0000256" key="3">
    <source>
        <dbReference type="ARBA" id="ARBA00022603"/>
    </source>
</evidence>
<keyword evidence="4 7" id="KW-0808">Transferase</keyword>
<dbReference type="InterPro" id="IPR046977">
    <property type="entry name" value="RsmC/RlmG"/>
</dbReference>
<keyword evidence="1" id="KW-0963">Cytoplasm</keyword>